<accession>A0A388TFI0</accession>
<dbReference type="GO" id="GO:0016757">
    <property type="term" value="F:glycosyltransferase activity"/>
    <property type="evidence" value="ECO:0007669"/>
    <property type="project" value="UniProtKB-KW"/>
</dbReference>
<dbReference type="PANTHER" id="PTHR22916">
    <property type="entry name" value="GLYCOSYLTRANSFERASE"/>
    <property type="match status" value="1"/>
</dbReference>
<dbReference type="AlphaFoldDB" id="A0A388TFI0"/>
<evidence type="ECO:0000313" key="5">
    <source>
        <dbReference type="Proteomes" id="UP000275925"/>
    </source>
</evidence>
<organism evidence="4 5">
    <name type="scientific">Candidatus Termititenax persephonae</name>
    <dbReference type="NCBI Taxonomy" id="2218525"/>
    <lineage>
        <taxon>Bacteria</taxon>
        <taxon>Bacillati</taxon>
        <taxon>Candidatus Margulisiibacteriota</taxon>
        <taxon>Candidatus Termititenacia</taxon>
        <taxon>Candidatus Termititenacales</taxon>
        <taxon>Candidatus Termititenacaceae</taxon>
        <taxon>Candidatus Termititenax</taxon>
    </lineage>
</organism>
<evidence type="ECO:0000313" key="4">
    <source>
        <dbReference type="EMBL" id="GBR75507.1"/>
    </source>
</evidence>
<comment type="caution">
    <text evidence="4">The sequence shown here is derived from an EMBL/GenBank/DDBJ whole genome shotgun (WGS) entry which is preliminary data.</text>
</comment>
<dbReference type="Proteomes" id="UP000275925">
    <property type="component" value="Unassembled WGS sequence"/>
</dbReference>
<protein>
    <submittedName>
        <fullName evidence="4">Glycosyl transferase group 2</fullName>
    </submittedName>
</protein>
<gene>
    <name evidence="4" type="ORF">NO2_0175</name>
</gene>
<proteinExistence type="predicted"/>
<feature type="domain" description="Glycosyltransferase 2-like" evidence="3">
    <location>
        <begin position="11"/>
        <end position="157"/>
    </location>
</feature>
<dbReference type="Gene3D" id="3.90.550.10">
    <property type="entry name" value="Spore Coat Polysaccharide Biosynthesis Protein SpsA, Chain A"/>
    <property type="match status" value="1"/>
</dbReference>
<evidence type="ECO:0000256" key="1">
    <source>
        <dbReference type="ARBA" id="ARBA00022676"/>
    </source>
</evidence>
<dbReference type="CDD" id="cd00761">
    <property type="entry name" value="Glyco_tranf_GTA_type"/>
    <property type="match status" value="1"/>
</dbReference>
<dbReference type="SUPFAM" id="SSF53448">
    <property type="entry name" value="Nucleotide-diphospho-sugar transferases"/>
    <property type="match status" value="1"/>
</dbReference>
<evidence type="ECO:0000259" key="3">
    <source>
        <dbReference type="Pfam" id="PF00535"/>
    </source>
</evidence>
<keyword evidence="5" id="KW-1185">Reference proteome</keyword>
<dbReference type="PANTHER" id="PTHR22916:SF51">
    <property type="entry name" value="GLYCOSYLTRANSFERASE EPSH-RELATED"/>
    <property type="match status" value="1"/>
</dbReference>
<keyword evidence="1" id="KW-0328">Glycosyltransferase</keyword>
<evidence type="ECO:0000256" key="2">
    <source>
        <dbReference type="ARBA" id="ARBA00022679"/>
    </source>
</evidence>
<dbReference type="EMBL" id="BGZO01000003">
    <property type="protein sequence ID" value="GBR75507.1"/>
    <property type="molecule type" value="Genomic_DNA"/>
</dbReference>
<dbReference type="InterPro" id="IPR001173">
    <property type="entry name" value="Glyco_trans_2-like"/>
</dbReference>
<keyword evidence="2 4" id="KW-0808">Transferase</keyword>
<sequence>MATIKNLPQVSVIIPVYGTEKYLPRCLDSILAQTFSDWECILVDDVSPDNCPRLCDEYAVKDKRFKVVHEQENLGAPLARKSGIVVASGDYLICIDSDDWIEPTMLAKMYAQAVTGDCGVVCCDFVKERHGQVEGYLKQGAFCVDKPVNIKNLLGNRTLHNAANKLVKREIYNQIIFPRYYASDDWVMAIQFAYYADNIGYVPEALYHYCFSAETDNNTWKRSADKISLDHYENFRIIVRFLEDKFGTNIEVLEPELSDAVNLVKYPFVENRKIRDLNKLVELYPRSNKFIFNRTLKISWAARIVFWLAARRIIVPWAFELRSLYEKIVSLVKK</sequence>
<name>A0A388TFI0_9BACT</name>
<reference evidence="4 5" key="1">
    <citation type="journal article" date="2019" name="ISME J.">
        <title>Genome analyses of uncultured TG2/ZB3 bacteria in 'Margulisbacteria' specifically attached to ectosymbiotic spirochetes of protists in the termite gut.</title>
        <authorList>
            <person name="Utami Y.D."/>
            <person name="Kuwahara H."/>
            <person name="Igai K."/>
            <person name="Murakami T."/>
            <person name="Sugaya K."/>
            <person name="Morikawa T."/>
            <person name="Nagura Y."/>
            <person name="Yuki M."/>
            <person name="Deevong P."/>
            <person name="Inoue T."/>
            <person name="Kihara K."/>
            <person name="Lo N."/>
            <person name="Yamada A."/>
            <person name="Ohkuma M."/>
            <person name="Hongoh Y."/>
        </authorList>
    </citation>
    <scope>NUCLEOTIDE SEQUENCE [LARGE SCALE GENOMIC DNA]</scope>
    <source>
        <strain evidence="4">NkOx7-02</strain>
    </source>
</reference>
<dbReference type="Pfam" id="PF00535">
    <property type="entry name" value="Glycos_transf_2"/>
    <property type="match status" value="1"/>
</dbReference>
<dbReference type="InterPro" id="IPR029044">
    <property type="entry name" value="Nucleotide-diphossugar_trans"/>
</dbReference>